<dbReference type="GO" id="GO:0055037">
    <property type="term" value="C:recycling endosome"/>
    <property type="evidence" value="ECO:0007669"/>
    <property type="project" value="TreeGrafter"/>
</dbReference>
<dbReference type="InterPro" id="IPR040362">
    <property type="entry name" value="RELCH"/>
</dbReference>
<dbReference type="SUPFAM" id="SSF48371">
    <property type="entry name" value="ARM repeat"/>
    <property type="match status" value="1"/>
</dbReference>
<comment type="caution">
    <text evidence="1">The sequence shown here is derived from an EMBL/GenBank/DDBJ whole genome shotgun (WGS) entry which is preliminary data.</text>
</comment>
<dbReference type="AlphaFoldDB" id="A0A212ENW0"/>
<proteinExistence type="predicted"/>
<dbReference type="OrthoDB" id="1695393at2759"/>
<dbReference type="KEGG" id="dpl:KGM_213589"/>
<dbReference type="InterPro" id="IPR016024">
    <property type="entry name" value="ARM-type_fold"/>
</dbReference>
<evidence type="ECO:0000313" key="1">
    <source>
        <dbReference type="EMBL" id="OWR43141.1"/>
    </source>
</evidence>
<protein>
    <submittedName>
        <fullName evidence="1">LisH domain and HEAT repeat-containing protein</fullName>
    </submittedName>
</protein>
<dbReference type="InterPro" id="IPR021133">
    <property type="entry name" value="HEAT_type_2"/>
</dbReference>
<gene>
    <name evidence="1" type="ORF">KGM_213589</name>
</gene>
<dbReference type="Proteomes" id="UP000007151">
    <property type="component" value="Unassembled WGS sequence"/>
</dbReference>
<organism evidence="1 2">
    <name type="scientific">Danaus plexippus plexippus</name>
    <dbReference type="NCBI Taxonomy" id="278856"/>
    <lineage>
        <taxon>Eukaryota</taxon>
        <taxon>Metazoa</taxon>
        <taxon>Ecdysozoa</taxon>
        <taxon>Arthropoda</taxon>
        <taxon>Hexapoda</taxon>
        <taxon>Insecta</taxon>
        <taxon>Pterygota</taxon>
        <taxon>Neoptera</taxon>
        <taxon>Endopterygota</taxon>
        <taxon>Lepidoptera</taxon>
        <taxon>Glossata</taxon>
        <taxon>Ditrysia</taxon>
        <taxon>Papilionoidea</taxon>
        <taxon>Nymphalidae</taxon>
        <taxon>Danainae</taxon>
        <taxon>Danaini</taxon>
        <taxon>Danaina</taxon>
        <taxon>Danaus</taxon>
        <taxon>Danaus</taxon>
    </lineage>
</organism>
<dbReference type="PANTHER" id="PTHR32059">
    <property type="entry name" value="RAB11-BINDING PROTEIN RELCH"/>
    <property type="match status" value="1"/>
</dbReference>
<dbReference type="GO" id="GO:0005802">
    <property type="term" value="C:trans-Golgi network"/>
    <property type="evidence" value="ECO:0007669"/>
    <property type="project" value="InterPro"/>
</dbReference>
<dbReference type="InterPro" id="IPR006594">
    <property type="entry name" value="LisH"/>
</dbReference>
<dbReference type="EMBL" id="AGBW02013617">
    <property type="protein sequence ID" value="OWR43141.1"/>
    <property type="molecule type" value="Genomic_DNA"/>
</dbReference>
<dbReference type="PANTHER" id="PTHR32059:SF0">
    <property type="entry name" value="RAB11-BINDING PROTEIN RELCH"/>
    <property type="match status" value="1"/>
</dbReference>
<keyword evidence="2" id="KW-1185">Reference proteome</keyword>
<dbReference type="PROSITE" id="PS50077">
    <property type="entry name" value="HEAT_REPEAT"/>
    <property type="match status" value="1"/>
</dbReference>
<dbReference type="eggNOG" id="KOG0211">
    <property type="taxonomic scope" value="Eukaryota"/>
</dbReference>
<dbReference type="GO" id="GO:0032367">
    <property type="term" value="P:intracellular cholesterol transport"/>
    <property type="evidence" value="ECO:0007669"/>
    <property type="project" value="InterPro"/>
</dbReference>
<dbReference type="STRING" id="278856.A0A212ENW0"/>
<sequence length="1136" mass="126245">MNPYKDVEESSFVAAPHLTYEDIATKLLKDNLFLTALELHTELVESGKELPQLREFFSNPGNFEQHVSRASEMGTINRTPSLATLDSLDTARYSEDGGGDRAGSGCDVAVLEFELRKARETINSLRANLTQFADESPLDKNNSEIDSQRTLKPHEKKALNFLINEYLLLHNYKLTSITFSDENPDQEFEDWDDVGLNIPRPANLMSLFWGSTRSLSVPKTDVATYTDFSCIDSECQTDLDENVCVSCQTLDHDTDWSHELLIQVEEIELLKQKIIALETEKLNFQKLYDAAIVSLNTLTSPMSESKTLELQIPDEKINSNLKDHLEDIKPITCMALENHYGSGNSTHSATPEQFEMIYGDKNNCMSKKDGSNTSSFEPAVLDSVRGSPRRASVTTLDETLSINDAGEWTRVHYEYNTVDNNKEMWIDSGIPSALKDMIMGWCNEALGTNGPINNDLLLDLVNSEKTITLSGLLPLVADTLPRVLPHTLVSRRGEAAALVAGAAALLSPGDARRSRLLHTLLTLYKKPDPEDAKIICEATRLVVKWGGSGEVLSSIAELLGSRSSERRVLASQICLAIAPYVPIELCTSLLLSLVMLMSESSEIEVRNIGLRAAVLICPVAEHKYGQLEDCMFNFLRDKDEKIVKDTVNVFVPVLARSAIISGKFSTDLFSKVLANLNKSGSDNERRTMIMYLEVLQSLASSELVYVTNVQLVRDVNCDIVMSEVPLSDQIDVYNMSDSDRVLCVAMNRLLKEDPHTRWAELNWFIDVTKQILDIGIKYKALNHPAVYETLITLFHTYVDKFGHDFTAAVLSGVFTEIILDLENKLEKLHAISVDSMVVVGIYLATVLIEVESVDQQAEFLQKWTMYSSIRGLPPKILSIPLKWLSQQRPSTLNTYIHHLREFAASSCDSSSGSTIRMFIANLITEFVNTTDVNEDCIHNQLLPAVIALLYDDDVSVREAAITSWGSVSRSCVSRGLSCSKNCWPAFEEVVRRPLVGRELARAAEALAMLLLPIDGQTVCEKAVSVLCSLSMSVSMVDSEVMSSLAPALQLASHHCPQHPALLPALRKLEEIVQSPSMAQYKPAIEALLHVAGTEAVDSSPRSSNLHTAQEVGRRVTQIFQQSKTNINLPNIFRKKT</sequence>
<dbReference type="InterPro" id="IPR011989">
    <property type="entry name" value="ARM-like"/>
</dbReference>
<reference evidence="1 2" key="1">
    <citation type="journal article" date="2011" name="Cell">
        <title>The monarch butterfly genome yields insights into long-distance migration.</title>
        <authorList>
            <person name="Zhan S."/>
            <person name="Merlin C."/>
            <person name="Boore J.L."/>
            <person name="Reppert S.M."/>
        </authorList>
    </citation>
    <scope>NUCLEOTIDE SEQUENCE [LARGE SCALE GENOMIC DNA]</scope>
    <source>
        <strain evidence="1">F-2</strain>
    </source>
</reference>
<dbReference type="PROSITE" id="PS50896">
    <property type="entry name" value="LISH"/>
    <property type="match status" value="1"/>
</dbReference>
<accession>A0A212ENW0</accession>
<dbReference type="Gene3D" id="1.25.10.10">
    <property type="entry name" value="Leucine-rich Repeat Variant"/>
    <property type="match status" value="2"/>
</dbReference>
<evidence type="ECO:0000313" key="2">
    <source>
        <dbReference type="Proteomes" id="UP000007151"/>
    </source>
</evidence>
<name>A0A212ENW0_DANPL</name>